<accession>I2H187</accession>
<dbReference type="PANTHER" id="PTHR22997:SF0">
    <property type="entry name" value="PIH1 DOMAIN-CONTAINING PROTEIN 1"/>
    <property type="match status" value="1"/>
</dbReference>
<dbReference type="EMBL" id="HE806318">
    <property type="protein sequence ID" value="CCH60139.1"/>
    <property type="molecule type" value="Genomic_DNA"/>
</dbReference>
<dbReference type="RefSeq" id="XP_004179658.1">
    <property type="nucleotide sequence ID" value="XM_004179610.1"/>
</dbReference>
<dbReference type="Gene3D" id="2.60.40.4160">
    <property type="match status" value="1"/>
</dbReference>
<dbReference type="InterPro" id="IPR041441">
    <property type="entry name" value="Pih1_CS_Ascomycota"/>
</dbReference>
<dbReference type="InterPro" id="IPR012981">
    <property type="entry name" value="PIH1_N"/>
</dbReference>
<dbReference type="AlphaFoldDB" id="I2H187"/>
<dbReference type="GO" id="GO:0006364">
    <property type="term" value="P:rRNA processing"/>
    <property type="evidence" value="ECO:0007669"/>
    <property type="project" value="EnsemblFungi"/>
</dbReference>
<dbReference type="eggNOG" id="KOG4356">
    <property type="taxonomic scope" value="Eukaryota"/>
</dbReference>
<sequence length="381" mass="44017">MNFLLRPISTTSKSHDRIIDNQINEKNNTNAIISTEPTPLFVIKSKVQSSDNRPNTFTFPILQDKKIFINVCCADEIPKPDVDFNPNIVYPLIMNNKWEIPIVTTSIRNDTDKKGNLCYVCDCCINTACADWISKDLQLREILNEWCLESCELREVIEISRDNIAFPKMKKKGNKIPTLEILSEDLTQNLNIQGQQILNAEKDDPSSILTMKRDLLRKEEEETSTLLGSNTEELPPLFPTHKRNIASTDDANKDNKSKKNPLIQEINQLSINDKDRPVKKLKNPTIIKEDVIFDVQMRKTKNTDVYKLRIEIKSDQITSGLDLSLSYEPKNNQLLLKNLNTQIFNENILKIPLPNIFDNKDNKIIWKCFYTKKDHKLIIFI</sequence>
<dbReference type="FunCoup" id="I2H187">
    <property type="interactions" value="88"/>
</dbReference>
<name>I2H187_HENB6</name>
<feature type="domain" description="Pih1 Ascomycota CS" evidence="3">
    <location>
        <begin position="291"/>
        <end position="381"/>
    </location>
</feature>
<organism evidence="4 5">
    <name type="scientific">Henningerozyma blattae (strain ATCC 34711 / CBS 6284 / DSM 70876 / NBRC 10599 / NRRL Y-10934 / UCD 77-7)</name>
    <name type="common">Yeast</name>
    <name type="synonym">Tetrapisispora blattae</name>
    <dbReference type="NCBI Taxonomy" id="1071380"/>
    <lineage>
        <taxon>Eukaryota</taxon>
        <taxon>Fungi</taxon>
        <taxon>Dikarya</taxon>
        <taxon>Ascomycota</taxon>
        <taxon>Saccharomycotina</taxon>
        <taxon>Saccharomycetes</taxon>
        <taxon>Saccharomycetales</taxon>
        <taxon>Saccharomycetaceae</taxon>
        <taxon>Henningerozyma</taxon>
    </lineage>
</organism>
<dbReference type="Proteomes" id="UP000002866">
    <property type="component" value="Chromosome 3"/>
</dbReference>
<dbReference type="InterPro" id="IPR050734">
    <property type="entry name" value="PIH1/Kintoun_subfamily"/>
</dbReference>
<reference evidence="4 5" key="1">
    <citation type="journal article" date="2011" name="Proc. Natl. Acad. Sci. U.S.A.">
        <title>Evolutionary erosion of yeast sex chromosomes by mating-type switching accidents.</title>
        <authorList>
            <person name="Gordon J.L."/>
            <person name="Armisen D."/>
            <person name="Proux-Wera E."/>
            <person name="Oheigeartaigh S.S."/>
            <person name="Byrne K.P."/>
            <person name="Wolfe K.H."/>
        </authorList>
    </citation>
    <scope>NUCLEOTIDE SEQUENCE [LARGE SCALE GENOMIC DNA]</scope>
    <source>
        <strain evidence="5">ATCC 34711 / CBS 6284 / DSM 70876 / NBRC 10599 / NRRL Y-10934 / UCD 77-7</strain>
    </source>
</reference>
<dbReference type="GO" id="GO:1990904">
    <property type="term" value="C:ribonucleoprotein complex"/>
    <property type="evidence" value="ECO:0007669"/>
    <property type="project" value="TreeGrafter"/>
</dbReference>
<dbReference type="PANTHER" id="PTHR22997">
    <property type="entry name" value="PIH1 DOMAIN-CONTAINING PROTEIN 1"/>
    <property type="match status" value="1"/>
</dbReference>
<comment type="similarity">
    <text evidence="1">Belongs to the PIH1 family.</text>
</comment>
<dbReference type="GO" id="GO:0006457">
    <property type="term" value="P:protein folding"/>
    <property type="evidence" value="ECO:0007669"/>
    <property type="project" value="EnsemblFungi"/>
</dbReference>
<dbReference type="GO" id="GO:0097255">
    <property type="term" value="C:R2TP complex"/>
    <property type="evidence" value="ECO:0007669"/>
    <property type="project" value="EnsemblFungi"/>
</dbReference>
<evidence type="ECO:0008006" key="6">
    <source>
        <dbReference type="Google" id="ProtNLM"/>
    </source>
</evidence>
<evidence type="ECO:0000259" key="2">
    <source>
        <dbReference type="Pfam" id="PF08190"/>
    </source>
</evidence>
<dbReference type="Pfam" id="PF18482">
    <property type="entry name" value="Pih1_fungal_CS"/>
    <property type="match status" value="1"/>
</dbReference>
<proteinExistence type="inferred from homology"/>
<dbReference type="Pfam" id="PF08190">
    <property type="entry name" value="PIH1"/>
    <property type="match status" value="1"/>
</dbReference>
<evidence type="ECO:0000256" key="1">
    <source>
        <dbReference type="ARBA" id="ARBA00008511"/>
    </source>
</evidence>
<dbReference type="GO" id="GO:0000492">
    <property type="term" value="P:box C/D snoRNP assembly"/>
    <property type="evidence" value="ECO:0007669"/>
    <property type="project" value="EnsemblFungi"/>
</dbReference>
<dbReference type="InParanoid" id="I2H187"/>
<feature type="domain" description="PIH1 N-terminal" evidence="2">
    <location>
        <begin position="19"/>
        <end position="176"/>
    </location>
</feature>
<dbReference type="STRING" id="1071380.I2H187"/>
<protein>
    <recommendedName>
        <fullName evidence="6">PIH1 N-terminal domain-containing protein</fullName>
    </recommendedName>
</protein>
<evidence type="ECO:0000313" key="5">
    <source>
        <dbReference type="Proteomes" id="UP000002866"/>
    </source>
</evidence>
<dbReference type="HOGENOM" id="CLU_072113_0_0_1"/>
<dbReference type="GO" id="GO:0005737">
    <property type="term" value="C:cytoplasm"/>
    <property type="evidence" value="ECO:0007669"/>
    <property type="project" value="TreeGrafter"/>
</dbReference>
<keyword evidence="5" id="KW-1185">Reference proteome</keyword>
<dbReference type="OMA" id="EWCLESC"/>
<dbReference type="KEGG" id="tbl:TBLA_0C03360"/>
<dbReference type="OrthoDB" id="5135119at2759"/>
<evidence type="ECO:0000259" key="3">
    <source>
        <dbReference type="Pfam" id="PF18482"/>
    </source>
</evidence>
<evidence type="ECO:0000313" key="4">
    <source>
        <dbReference type="EMBL" id="CCH60139.1"/>
    </source>
</evidence>
<dbReference type="GeneID" id="14495119"/>
<gene>
    <name evidence="4" type="primary">TBLA0C03360</name>
    <name evidence="4" type="ORF">TBLA_0C03360</name>
</gene>